<feature type="non-terminal residue" evidence="1">
    <location>
        <position position="1"/>
    </location>
</feature>
<name>A0A3N4LY21_9PEZI</name>
<protein>
    <submittedName>
        <fullName evidence="1">Uncharacterized protein</fullName>
    </submittedName>
</protein>
<proteinExistence type="predicted"/>
<dbReference type="Proteomes" id="UP000267821">
    <property type="component" value="Unassembled WGS sequence"/>
</dbReference>
<feature type="non-terminal residue" evidence="1">
    <location>
        <position position="127"/>
    </location>
</feature>
<dbReference type="AlphaFoldDB" id="A0A3N4LY21"/>
<accession>A0A3N4LY21</accession>
<keyword evidence="2" id="KW-1185">Reference proteome</keyword>
<dbReference type="EMBL" id="ML121530">
    <property type="protein sequence ID" value="RPB27793.1"/>
    <property type="molecule type" value="Genomic_DNA"/>
</dbReference>
<dbReference type="InParanoid" id="A0A3N4LY21"/>
<dbReference type="STRING" id="1051890.A0A3N4LY21"/>
<sequence>FRMQQSSFWALVDIITPMWPTNMIGKKKARPIYQQLAVALYTLGSVGGGGLERLRIALNISKGAIGIYVWRSIRILSKLLPFYVKWPSSEARSKAAEKWSRVGSTQWVFQDCVGFLDGSIIVLRDKP</sequence>
<evidence type="ECO:0000313" key="1">
    <source>
        <dbReference type="EMBL" id="RPB27793.1"/>
    </source>
</evidence>
<organism evidence="1 2">
    <name type="scientific">Terfezia boudieri ATCC MYA-4762</name>
    <dbReference type="NCBI Taxonomy" id="1051890"/>
    <lineage>
        <taxon>Eukaryota</taxon>
        <taxon>Fungi</taxon>
        <taxon>Dikarya</taxon>
        <taxon>Ascomycota</taxon>
        <taxon>Pezizomycotina</taxon>
        <taxon>Pezizomycetes</taxon>
        <taxon>Pezizales</taxon>
        <taxon>Pezizaceae</taxon>
        <taxon>Terfezia</taxon>
    </lineage>
</organism>
<dbReference type="OrthoDB" id="5412971at2759"/>
<evidence type="ECO:0000313" key="2">
    <source>
        <dbReference type="Proteomes" id="UP000267821"/>
    </source>
</evidence>
<reference evidence="1 2" key="1">
    <citation type="journal article" date="2018" name="Nat. Ecol. Evol.">
        <title>Pezizomycetes genomes reveal the molecular basis of ectomycorrhizal truffle lifestyle.</title>
        <authorList>
            <person name="Murat C."/>
            <person name="Payen T."/>
            <person name="Noel B."/>
            <person name="Kuo A."/>
            <person name="Morin E."/>
            <person name="Chen J."/>
            <person name="Kohler A."/>
            <person name="Krizsan K."/>
            <person name="Balestrini R."/>
            <person name="Da Silva C."/>
            <person name="Montanini B."/>
            <person name="Hainaut M."/>
            <person name="Levati E."/>
            <person name="Barry K.W."/>
            <person name="Belfiori B."/>
            <person name="Cichocki N."/>
            <person name="Clum A."/>
            <person name="Dockter R.B."/>
            <person name="Fauchery L."/>
            <person name="Guy J."/>
            <person name="Iotti M."/>
            <person name="Le Tacon F."/>
            <person name="Lindquist E.A."/>
            <person name="Lipzen A."/>
            <person name="Malagnac F."/>
            <person name="Mello A."/>
            <person name="Molinier V."/>
            <person name="Miyauchi S."/>
            <person name="Poulain J."/>
            <person name="Riccioni C."/>
            <person name="Rubini A."/>
            <person name="Sitrit Y."/>
            <person name="Splivallo R."/>
            <person name="Traeger S."/>
            <person name="Wang M."/>
            <person name="Zifcakova L."/>
            <person name="Wipf D."/>
            <person name="Zambonelli A."/>
            <person name="Paolocci F."/>
            <person name="Nowrousian M."/>
            <person name="Ottonello S."/>
            <person name="Baldrian P."/>
            <person name="Spatafora J.W."/>
            <person name="Henrissat B."/>
            <person name="Nagy L.G."/>
            <person name="Aury J.M."/>
            <person name="Wincker P."/>
            <person name="Grigoriev I.V."/>
            <person name="Bonfante P."/>
            <person name="Martin F.M."/>
        </authorList>
    </citation>
    <scope>NUCLEOTIDE SEQUENCE [LARGE SCALE GENOMIC DNA]</scope>
    <source>
        <strain evidence="1 2">ATCC MYA-4762</strain>
    </source>
</reference>
<gene>
    <name evidence="1" type="ORF">L211DRAFT_756992</name>
</gene>